<evidence type="ECO:0000256" key="1">
    <source>
        <dbReference type="ARBA" id="ARBA00008061"/>
    </source>
</evidence>
<dbReference type="InterPro" id="IPR017853">
    <property type="entry name" value="GH"/>
</dbReference>
<dbReference type="SUPFAM" id="SSF51011">
    <property type="entry name" value="Glycosyl hydrolase domain"/>
    <property type="match status" value="1"/>
</dbReference>
<accession>A0A1M6M1B0</accession>
<dbReference type="InterPro" id="IPR013783">
    <property type="entry name" value="Ig-like_fold"/>
</dbReference>
<dbReference type="STRING" id="1121950.SAMN02745243_01337"/>
<dbReference type="GO" id="GO:0005975">
    <property type="term" value="P:carbohydrate metabolic process"/>
    <property type="evidence" value="ECO:0007669"/>
    <property type="project" value="InterPro"/>
</dbReference>
<dbReference type="SMART" id="SM00642">
    <property type="entry name" value="Aamy"/>
    <property type="match status" value="1"/>
</dbReference>
<dbReference type="AlphaFoldDB" id="A0A1M6M1B0"/>
<dbReference type="InterPro" id="IPR006047">
    <property type="entry name" value="GH13_cat_dom"/>
</dbReference>
<evidence type="ECO:0000313" key="4">
    <source>
        <dbReference type="Proteomes" id="UP000184301"/>
    </source>
</evidence>
<dbReference type="SUPFAM" id="SSF51445">
    <property type="entry name" value="(Trans)glycosidases"/>
    <property type="match status" value="1"/>
</dbReference>
<sequence>MKRAQGYPTPLGVSKREKRVNFAVEAVQGEACELLLYKQNESTPFQSYEMPEKNGIGMVRFLELSDWDEQIVSYQYKMGEKLVVDPYARAIAGKGSFGAQPGEELRGVVGAESYEWEGDRPLQLPYSEIVAYSLHVRGFTKHSSSGVKHKGTFLGVVEKISYLKELGINQIHCMPVYEFEDYQKNYVNYWGYGSAYYFAPKASYSATGDPVRELKDMIKACHSEGIEVILDLPFDQGTHGQMVEACLQHYVIEYHVDGFILNPYNVPMESIRQNPLLKRTKIMTKDDGFQNAMRRFLKSDEGTVMGAVWALRHNTKDDGNFNYITTHTGFTLEDLVSYDGKHNELNGEKNQDGPDYNYSWNCGAEGVTRRKGILELRRNQVKNAFFLLLMAQGTPCILAGDEFSNTQKGNNNVYCQDNPTAWLNWSRLKRNPELFQYVKALIALRKEHPVLHRESALLGLDTISCGIPDVSYHGENAWQIPSEISSRQLGILYSGEDVKDDDCFVAYNMHWLKHSFALPTLSRKRKWYQVTETTQGVFEKPKLLKNQKELEVKERTIVLLIGR</sequence>
<evidence type="ECO:0000259" key="2">
    <source>
        <dbReference type="SMART" id="SM00642"/>
    </source>
</evidence>
<evidence type="ECO:0000313" key="3">
    <source>
        <dbReference type="EMBL" id="SHJ77113.1"/>
    </source>
</evidence>
<dbReference type="OrthoDB" id="9761875at2"/>
<gene>
    <name evidence="3" type="ORF">SAMN02745243_01337</name>
</gene>
<keyword evidence="4" id="KW-1185">Reference proteome</keyword>
<dbReference type="Proteomes" id="UP000184301">
    <property type="component" value="Unassembled WGS sequence"/>
</dbReference>
<dbReference type="Gene3D" id="2.60.40.10">
    <property type="entry name" value="Immunoglobulins"/>
    <property type="match status" value="1"/>
</dbReference>
<dbReference type="SUPFAM" id="SSF81296">
    <property type="entry name" value="E set domains"/>
    <property type="match status" value="1"/>
</dbReference>
<feature type="domain" description="Glycosyl hydrolase family 13 catalytic" evidence="2">
    <location>
        <begin position="133"/>
        <end position="445"/>
    </location>
</feature>
<dbReference type="InterPro" id="IPR014756">
    <property type="entry name" value="Ig_E-set"/>
</dbReference>
<dbReference type="InterPro" id="IPR013780">
    <property type="entry name" value="Glyco_hydro_b"/>
</dbReference>
<dbReference type="RefSeq" id="WP_073107242.1">
    <property type="nucleotide sequence ID" value="NZ_FQZY01000016.1"/>
</dbReference>
<name>A0A1M6M1B0_9FIRM</name>
<organism evidence="3 4">
    <name type="scientific">Hespellia stercorisuis DSM 15480</name>
    <dbReference type="NCBI Taxonomy" id="1121950"/>
    <lineage>
        <taxon>Bacteria</taxon>
        <taxon>Bacillati</taxon>
        <taxon>Bacillota</taxon>
        <taxon>Clostridia</taxon>
        <taxon>Lachnospirales</taxon>
        <taxon>Lachnospiraceae</taxon>
        <taxon>Hespellia</taxon>
    </lineage>
</organism>
<comment type="similarity">
    <text evidence="1">Belongs to the glycosyl hydrolase 13 family.</text>
</comment>
<protein>
    <submittedName>
        <fullName evidence="3">Glycogen operon protein</fullName>
    </submittedName>
</protein>
<dbReference type="Gene3D" id="3.20.20.80">
    <property type="entry name" value="Glycosidases"/>
    <property type="match status" value="2"/>
</dbReference>
<dbReference type="EMBL" id="FQZY01000016">
    <property type="protein sequence ID" value="SHJ77113.1"/>
    <property type="molecule type" value="Genomic_DNA"/>
</dbReference>
<reference evidence="3 4" key="1">
    <citation type="submission" date="2016-11" db="EMBL/GenBank/DDBJ databases">
        <authorList>
            <person name="Jaros S."/>
            <person name="Januszkiewicz K."/>
            <person name="Wedrychowicz H."/>
        </authorList>
    </citation>
    <scope>NUCLEOTIDE SEQUENCE [LARGE SCALE GENOMIC DNA]</scope>
    <source>
        <strain evidence="3 4">DSM 15480</strain>
    </source>
</reference>
<dbReference type="Gene3D" id="2.60.40.1180">
    <property type="entry name" value="Golgi alpha-mannosidase II"/>
    <property type="match status" value="1"/>
</dbReference>
<dbReference type="PANTHER" id="PTHR43002">
    <property type="entry name" value="GLYCOGEN DEBRANCHING ENZYME"/>
    <property type="match status" value="1"/>
</dbReference>
<proteinExistence type="inferred from homology"/>
<dbReference type="Pfam" id="PF00128">
    <property type="entry name" value="Alpha-amylase"/>
    <property type="match status" value="1"/>
</dbReference>